<comment type="caution">
    <text evidence="1">The sequence shown here is derived from an EMBL/GenBank/DDBJ whole genome shotgun (WGS) entry which is preliminary data.</text>
</comment>
<accession>A0ACC1ITJ4</accession>
<keyword evidence="1" id="KW-0808">Transferase</keyword>
<organism evidence="1 2">
    <name type="scientific">Kickxella alabastrina</name>
    <dbReference type="NCBI Taxonomy" id="61397"/>
    <lineage>
        <taxon>Eukaryota</taxon>
        <taxon>Fungi</taxon>
        <taxon>Fungi incertae sedis</taxon>
        <taxon>Zoopagomycota</taxon>
        <taxon>Kickxellomycotina</taxon>
        <taxon>Kickxellomycetes</taxon>
        <taxon>Kickxellales</taxon>
        <taxon>Kickxellaceae</taxon>
        <taxon>Kickxella</taxon>
    </lineage>
</organism>
<reference evidence="1" key="1">
    <citation type="submission" date="2022-07" db="EMBL/GenBank/DDBJ databases">
        <title>Phylogenomic reconstructions and comparative analyses of Kickxellomycotina fungi.</title>
        <authorList>
            <person name="Reynolds N.K."/>
            <person name="Stajich J.E."/>
            <person name="Barry K."/>
            <person name="Grigoriev I.V."/>
            <person name="Crous P."/>
            <person name="Smith M.E."/>
        </authorList>
    </citation>
    <scope>NUCLEOTIDE SEQUENCE</scope>
    <source>
        <strain evidence="1">Benny 63K</strain>
    </source>
</reference>
<keyword evidence="2" id="KW-1185">Reference proteome</keyword>
<sequence>MAKAAATKLATTMAKTPLDTLVQARYADAIAQGALLFTDSTVSLQTEQDVNFEVRYVPALAKKPSSKPREKLMSSDFVNPFLPFDQRLHVKSLCGSHQLLLNKYCVVPYHLLITTAEFRQQGEPLTESDFAAVLATTSSLSRPQIVFYNSGEESGASQPHKHMQLLPMPEYLDAPPTVGMWMRSTPKLGHTHVSCDLPFAHFGVRLDSSCASPSGLAAAYSAALKDLTSAYSKSASYNMVLTSTALMLFPRRCNSWEGISINSLGFAGLVLCKTTAELDLVKQLGVLNLLANVGHPALPNASSATQAFA</sequence>
<protein>
    <submittedName>
        <fullName evidence="1">Bifunctional AP-4-A phosphorylase/ADP sulfurylase</fullName>
        <ecNumber evidence="1">2.7.7.53</ecNumber>
    </submittedName>
</protein>
<evidence type="ECO:0000313" key="1">
    <source>
        <dbReference type="EMBL" id="KAJ1900571.1"/>
    </source>
</evidence>
<dbReference type="Proteomes" id="UP001150581">
    <property type="component" value="Unassembled WGS sequence"/>
</dbReference>
<keyword evidence="1" id="KW-0548">Nucleotidyltransferase</keyword>
<name>A0ACC1ITJ4_9FUNG</name>
<dbReference type="EC" id="2.7.7.53" evidence="1"/>
<proteinExistence type="predicted"/>
<gene>
    <name evidence="1" type="primary">APA2_1</name>
    <name evidence="1" type="ORF">LPJ66_001378</name>
</gene>
<evidence type="ECO:0000313" key="2">
    <source>
        <dbReference type="Proteomes" id="UP001150581"/>
    </source>
</evidence>
<dbReference type="EMBL" id="JANBPG010000072">
    <property type="protein sequence ID" value="KAJ1900571.1"/>
    <property type="molecule type" value="Genomic_DNA"/>
</dbReference>